<comment type="caution">
    <text evidence="3">The sequence shown here is derived from an EMBL/GenBank/DDBJ whole genome shotgun (WGS) entry which is preliminary data.</text>
</comment>
<dbReference type="Pfam" id="PF12738">
    <property type="entry name" value="PTCB-BRCT"/>
    <property type="match status" value="1"/>
</dbReference>
<dbReference type="Pfam" id="PF01834">
    <property type="entry name" value="XRCC1_N"/>
    <property type="match status" value="1"/>
</dbReference>
<dbReference type="Gene3D" id="3.40.50.10190">
    <property type="entry name" value="BRCT domain"/>
    <property type="match status" value="2"/>
</dbReference>
<dbReference type="InterPro" id="IPR002706">
    <property type="entry name" value="Xrcc1_N"/>
</dbReference>
<feature type="region of interest" description="Disordered" evidence="1">
    <location>
        <begin position="447"/>
        <end position="495"/>
    </location>
</feature>
<name>A0AAV1J3Q2_9NEOP</name>
<dbReference type="GO" id="GO:0000012">
    <property type="term" value="P:single strand break repair"/>
    <property type="evidence" value="ECO:0007669"/>
    <property type="project" value="InterPro"/>
</dbReference>
<dbReference type="GO" id="GO:0003684">
    <property type="term" value="F:damaged DNA binding"/>
    <property type="evidence" value="ECO:0007669"/>
    <property type="project" value="InterPro"/>
</dbReference>
<organism evidence="3 4">
    <name type="scientific">Leptosia nina</name>
    <dbReference type="NCBI Taxonomy" id="320188"/>
    <lineage>
        <taxon>Eukaryota</taxon>
        <taxon>Metazoa</taxon>
        <taxon>Ecdysozoa</taxon>
        <taxon>Arthropoda</taxon>
        <taxon>Hexapoda</taxon>
        <taxon>Insecta</taxon>
        <taxon>Pterygota</taxon>
        <taxon>Neoptera</taxon>
        <taxon>Endopterygota</taxon>
        <taxon>Lepidoptera</taxon>
        <taxon>Glossata</taxon>
        <taxon>Ditrysia</taxon>
        <taxon>Papilionoidea</taxon>
        <taxon>Pieridae</taxon>
        <taxon>Pierinae</taxon>
        <taxon>Leptosia</taxon>
    </lineage>
</organism>
<dbReference type="FunFam" id="2.60.120.260:FF:000025">
    <property type="entry name" value="DNA repair protein XRCC1 isoform X1"/>
    <property type="match status" value="1"/>
</dbReference>
<dbReference type="InterPro" id="IPR001357">
    <property type="entry name" value="BRCT_dom"/>
</dbReference>
<dbReference type="PROSITE" id="PS50172">
    <property type="entry name" value="BRCT"/>
    <property type="match status" value="1"/>
</dbReference>
<dbReference type="AlphaFoldDB" id="A0AAV1J3Q2"/>
<evidence type="ECO:0000256" key="1">
    <source>
        <dbReference type="SAM" id="MobiDB-lite"/>
    </source>
</evidence>
<dbReference type="PANTHER" id="PTHR11370">
    <property type="entry name" value="DNA-REPAIR PROTEIN XRCC1"/>
    <property type="match status" value="1"/>
</dbReference>
<dbReference type="SUPFAM" id="SSF52113">
    <property type="entry name" value="BRCT domain"/>
    <property type="match status" value="2"/>
</dbReference>
<feature type="region of interest" description="Disordered" evidence="1">
    <location>
        <begin position="327"/>
        <end position="349"/>
    </location>
</feature>
<protein>
    <recommendedName>
        <fullName evidence="2">BRCT domain-containing protein</fullName>
    </recommendedName>
</protein>
<dbReference type="PANTHER" id="PTHR11370:SF5">
    <property type="entry name" value="DNA REPAIR PROTEIN XRCC1"/>
    <property type="match status" value="1"/>
</dbReference>
<dbReference type="Proteomes" id="UP001497472">
    <property type="component" value="Unassembled WGS sequence"/>
</dbReference>
<feature type="domain" description="BRCT" evidence="2">
    <location>
        <begin position="354"/>
        <end position="444"/>
    </location>
</feature>
<accession>A0AAV1J3Q2</accession>
<proteinExistence type="predicted"/>
<reference evidence="3 4" key="1">
    <citation type="submission" date="2023-11" db="EMBL/GenBank/DDBJ databases">
        <authorList>
            <person name="Okamura Y."/>
        </authorList>
    </citation>
    <scope>NUCLEOTIDE SEQUENCE [LARGE SCALE GENOMIC DNA]</scope>
</reference>
<keyword evidence="4" id="KW-1185">Reference proteome</keyword>
<dbReference type="EMBL" id="CAVLEF010000004">
    <property type="protein sequence ID" value="CAK1542853.1"/>
    <property type="molecule type" value="Genomic_DNA"/>
</dbReference>
<dbReference type="SUPFAM" id="SSF49785">
    <property type="entry name" value="Galactose-binding domain-like"/>
    <property type="match status" value="1"/>
</dbReference>
<dbReference type="SMART" id="SM00292">
    <property type="entry name" value="BRCT"/>
    <property type="match status" value="2"/>
</dbReference>
<dbReference type="InterPro" id="IPR008979">
    <property type="entry name" value="Galactose-bd-like_sf"/>
</dbReference>
<gene>
    <name evidence="3" type="ORF">LNINA_LOCUS2701</name>
</gene>
<dbReference type="Gene3D" id="2.60.120.260">
    <property type="entry name" value="Galactose-binding domain-like"/>
    <property type="match status" value="1"/>
</dbReference>
<evidence type="ECO:0000313" key="4">
    <source>
        <dbReference type="Proteomes" id="UP001497472"/>
    </source>
</evidence>
<feature type="compositionally biased region" description="Acidic residues" evidence="1">
    <location>
        <begin position="460"/>
        <end position="471"/>
    </location>
</feature>
<sequence length="596" mass="67133">MPRVKIDYVVSFSSEDSDNPASNLLSWGVNKRKWLCKKGEPSCSIVLQLSKAIQIQSIHIGAYHSALVEVLVGLSEKPSDPFEVLIPSCVFVPASESRREERVERVRNFTGEQLTSARECRWNRIRVVCSQPYNKHCKYGVSFIHIFSSETDSTESELGDFTARSGILASQTSSSDEEEFRPGELFAKHRAYTNTAETEIQIKQATCSNNVQESRTKLTKALFSKKKDCNDIKKRSHGEATHLRRDRDELLYVEDEEGPHLKIDNVVQKPSSIVGANGINVFNDGRKSDTTNDHTKENSLDITNKNRKRKKTNDETVGIETKQIRQLERGEPSKRRKVENSDAMTEEARTGRDELRAVLRGVVFALSGYVNPRRAALRDAAVRLGARYVPDYTAQCTHLVCAFPNTPKLRAVRESGTPCRVVLGEWIDACERERRRLPWHQYATEPSRSSAALASPEPCEPSDVDTEDEIEEVRAQLSRDEDGDATEPETESRVGYDDVVRPSKTLNDFLSGCACLIQGASPLSHRRALVERYLRAYGAIVLPEAAVEACGDVQYVICMTDEDCETPTGARKVRPAWVWRAHERRSIPDDPRLYIT</sequence>
<evidence type="ECO:0000313" key="3">
    <source>
        <dbReference type="EMBL" id="CAK1542853.1"/>
    </source>
</evidence>
<dbReference type="InterPro" id="IPR036420">
    <property type="entry name" value="BRCT_dom_sf"/>
</dbReference>
<dbReference type="GO" id="GO:0006284">
    <property type="term" value="P:base-excision repair"/>
    <property type="evidence" value="ECO:0007669"/>
    <property type="project" value="TreeGrafter"/>
</dbReference>
<dbReference type="GO" id="GO:0005634">
    <property type="term" value="C:nucleus"/>
    <property type="evidence" value="ECO:0007669"/>
    <property type="project" value="InterPro"/>
</dbReference>
<evidence type="ECO:0000259" key="2">
    <source>
        <dbReference type="PROSITE" id="PS50172"/>
    </source>
</evidence>